<reference evidence="2" key="1">
    <citation type="submission" date="2014-01" db="EMBL/GenBank/DDBJ databases">
        <authorList>
            <person name="Aslett M."/>
        </authorList>
    </citation>
    <scope>NUCLEOTIDE SEQUENCE</scope>
</reference>
<organism evidence="2 3">
    <name type="scientific">Trichuris trichiura</name>
    <name type="common">Whipworm</name>
    <name type="synonym">Trichocephalus trichiurus</name>
    <dbReference type="NCBI Taxonomy" id="36087"/>
    <lineage>
        <taxon>Eukaryota</taxon>
        <taxon>Metazoa</taxon>
        <taxon>Ecdysozoa</taxon>
        <taxon>Nematoda</taxon>
        <taxon>Enoplea</taxon>
        <taxon>Dorylaimia</taxon>
        <taxon>Trichinellida</taxon>
        <taxon>Trichuridae</taxon>
        <taxon>Trichuris</taxon>
    </lineage>
</organism>
<accession>A0A077ZGG0</accession>
<evidence type="ECO:0000313" key="2">
    <source>
        <dbReference type="EMBL" id="CDW58894.1"/>
    </source>
</evidence>
<feature type="domain" description="DUF5648" evidence="1">
    <location>
        <begin position="3"/>
        <end position="143"/>
    </location>
</feature>
<dbReference type="OrthoDB" id="5915614at2759"/>
<reference evidence="2" key="2">
    <citation type="submission" date="2014-03" db="EMBL/GenBank/DDBJ databases">
        <title>The whipworm genome and dual-species transcriptomics of an intimate host-pathogen interaction.</title>
        <authorList>
            <person name="Foth B.J."/>
            <person name="Tsai I.J."/>
            <person name="Reid A.J."/>
            <person name="Bancroft A.J."/>
            <person name="Nichol S."/>
            <person name="Tracey A."/>
            <person name="Holroyd N."/>
            <person name="Cotton J.A."/>
            <person name="Stanley E.J."/>
            <person name="Zarowiecki M."/>
            <person name="Liu J.Z."/>
            <person name="Huckvale T."/>
            <person name="Cooper P.J."/>
            <person name="Grencis R.K."/>
            <person name="Berriman M."/>
        </authorList>
    </citation>
    <scope>NUCLEOTIDE SEQUENCE [LARGE SCALE GENOMIC DNA]</scope>
</reference>
<dbReference type="STRING" id="36087.A0A077ZGG0"/>
<evidence type="ECO:0000259" key="1">
    <source>
        <dbReference type="Pfam" id="PF18885"/>
    </source>
</evidence>
<evidence type="ECO:0000313" key="3">
    <source>
        <dbReference type="Proteomes" id="UP000030665"/>
    </source>
</evidence>
<gene>
    <name evidence="2" type="ORF">TTRE_0000722001</name>
</gene>
<dbReference type="Proteomes" id="UP000030665">
    <property type="component" value="Unassembled WGS sequence"/>
</dbReference>
<dbReference type="EMBL" id="HG806443">
    <property type="protein sequence ID" value="CDW58894.1"/>
    <property type="molecule type" value="Genomic_DNA"/>
</dbReference>
<dbReference type="InterPro" id="IPR043708">
    <property type="entry name" value="DUF5648"/>
</dbReference>
<proteinExistence type="predicted"/>
<dbReference type="AlphaFoldDB" id="A0A077ZGG0"/>
<sequence>MDTVYRYFNARTTENRLEADTGIQGSLLVQGYANTGIVGKWVKSTAKEGNACAQLKPVYRLYSKNKNSAYYLINQDVMQVELERGYENQGIVGYAVSDEGLCQANTPIFEFGHKTAGVVQAPSTQYGPYWWNSNGYIYQGVSFAIWSA</sequence>
<keyword evidence="3" id="KW-1185">Reference proteome</keyword>
<dbReference type="Pfam" id="PF18885">
    <property type="entry name" value="DUF5648"/>
    <property type="match status" value="1"/>
</dbReference>
<protein>
    <recommendedName>
        <fullName evidence="1">DUF5648 domain-containing protein</fullName>
    </recommendedName>
</protein>
<name>A0A077ZGG0_TRITR</name>